<evidence type="ECO:0000313" key="3">
    <source>
        <dbReference type="Proteomes" id="UP000198337"/>
    </source>
</evidence>
<reference evidence="2 3" key="1">
    <citation type="submission" date="2017-06" db="EMBL/GenBank/DDBJ databases">
        <authorList>
            <person name="Varghese N."/>
            <person name="Submissions S."/>
        </authorList>
    </citation>
    <scope>NUCLEOTIDE SEQUENCE [LARGE SCALE GENOMIC DNA]</scope>
    <source>
        <strain evidence="2 3">DSM 19840</strain>
    </source>
</reference>
<name>A0ABY1SLQ3_9FLAO</name>
<sequence length="154" mass="16233">MKHVMLSTLLLLMFFQLKAQGSDDAVKHFGAGIVIGGVGGYAAHKIFDGKRGWTWVGAVGSSFGAAIAKETLYDQPRGASFEGRDVLFTTLGGIVSGLALDVLTSNTIRRTGGGKYCGCLVVENSEIPDLNLPSNPEAGSRDITAVLQAAYLLR</sequence>
<organism evidence="2 3">
    <name type="scientific">Maribacter sedimenticola</name>
    <dbReference type="NCBI Taxonomy" id="228956"/>
    <lineage>
        <taxon>Bacteria</taxon>
        <taxon>Pseudomonadati</taxon>
        <taxon>Bacteroidota</taxon>
        <taxon>Flavobacteriia</taxon>
        <taxon>Flavobacteriales</taxon>
        <taxon>Flavobacteriaceae</taxon>
        <taxon>Maribacter</taxon>
    </lineage>
</organism>
<evidence type="ECO:0000313" key="2">
    <source>
        <dbReference type="EMBL" id="SNR77392.1"/>
    </source>
</evidence>
<evidence type="ECO:0000256" key="1">
    <source>
        <dbReference type="SAM" id="SignalP"/>
    </source>
</evidence>
<keyword evidence="1" id="KW-0732">Signal</keyword>
<feature type="chain" id="PRO_5045070226" description="Glycine zipper 2TM domain-containing protein" evidence="1">
    <location>
        <begin position="20"/>
        <end position="154"/>
    </location>
</feature>
<accession>A0ABY1SLQ3</accession>
<dbReference type="Proteomes" id="UP000198337">
    <property type="component" value="Unassembled WGS sequence"/>
</dbReference>
<proteinExistence type="predicted"/>
<dbReference type="EMBL" id="FZNV01000009">
    <property type="protein sequence ID" value="SNR77392.1"/>
    <property type="molecule type" value="Genomic_DNA"/>
</dbReference>
<gene>
    <name evidence="2" type="ORF">SAMN04488009_3716</name>
</gene>
<dbReference type="RefSeq" id="WP_089262872.1">
    <property type="nucleotide sequence ID" value="NZ_FZNV01000009.1"/>
</dbReference>
<keyword evidence="3" id="KW-1185">Reference proteome</keyword>
<protein>
    <recommendedName>
        <fullName evidence="4">Glycine zipper 2TM domain-containing protein</fullName>
    </recommendedName>
</protein>
<comment type="caution">
    <text evidence="2">The sequence shown here is derived from an EMBL/GenBank/DDBJ whole genome shotgun (WGS) entry which is preliminary data.</text>
</comment>
<evidence type="ECO:0008006" key="4">
    <source>
        <dbReference type="Google" id="ProtNLM"/>
    </source>
</evidence>
<feature type="signal peptide" evidence="1">
    <location>
        <begin position="1"/>
        <end position="19"/>
    </location>
</feature>